<evidence type="ECO:0000313" key="1">
    <source>
        <dbReference type="EMBL" id="CAG8751550.1"/>
    </source>
</evidence>
<dbReference type="AlphaFoldDB" id="A0A9N9NPF7"/>
<dbReference type="EMBL" id="CAJVPY010015399">
    <property type="protein sequence ID" value="CAG8751550.1"/>
    <property type="molecule type" value="Genomic_DNA"/>
</dbReference>
<reference evidence="1" key="1">
    <citation type="submission" date="2021-06" db="EMBL/GenBank/DDBJ databases">
        <authorList>
            <person name="Kallberg Y."/>
            <person name="Tangrot J."/>
            <person name="Rosling A."/>
        </authorList>
    </citation>
    <scope>NUCLEOTIDE SEQUENCE</scope>
    <source>
        <strain evidence="1">MA453B</strain>
    </source>
</reference>
<proteinExistence type="predicted"/>
<gene>
    <name evidence="1" type="ORF">DERYTH_LOCUS16947</name>
</gene>
<comment type="caution">
    <text evidence="1">The sequence shown here is derived from an EMBL/GenBank/DDBJ whole genome shotgun (WGS) entry which is preliminary data.</text>
</comment>
<organism evidence="1 2">
    <name type="scientific">Dentiscutata erythropus</name>
    <dbReference type="NCBI Taxonomy" id="1348616"/>
    <lineage>
        <taxon>Eukaryota</taxon>
        <taxon>Fungi</taxon>
        <taxon>Fungi incertae sedis</taxon>
        <taxon>Mucoromycota</taxon>
        <taxon>Glomeromycotina</taxon>
        <taxon>Glomeromycetes</taxon>
        <taxon>Diversisporales</taxon>
        <taxon>Gigasporaceae</taxon>
        <taxon>Dentiscutata</taxon>
    </lineage>
</organism>
<protein>
    <submittedName>
        <fullName evidence="1">6775_t:CDS:1</fullName>
    </submittedName>
</protein>
<dbReference type="OrthoDB" id="2426174at2759"/>
<sequence>MKPKKFHYISSVPYFDMGQTLNTSSLLSNFNAYNHDQINSSLSSQFNINEQDTTSDFSPPCFNTYELDNANAFLPYFSYEHNITNTSVRSTYINIQSFSNMLAGSDVEAQSEARGFSFRKRRRVVDSDDHTITRRRIYECLHAWIREPEKTILAEDRRDRDSEMIDCSWHINLAFSKTEKDVRINSILGKHNHKMNALVTEMAPKYRKLTYEMSKKVKFWTIHRKLGLPTQYN</sequence>
<feature type="non-terminal residue" evidence="1">
    <location>
        <position position="233"/>
    </location>
</feature>
<evidence type="ECO:0000313" key="2">
    <source>
        <dbReference type="Proteomes" id="UP000789405"/>
    </source>
</evidence>
<accession>A0A9N9NPF7</accession>
<keyword evidence="2" id="KW-1185">Reference proteome</keyword>
<name>A0A9N9NPF7_9GLOM</name>
<dbReference type="Proteomes" id="UP000789405">
    <property type="component" value="Unassembled WGS sequence"/>
</dbReference>